<dbReference type="InterPro" id="IPR013986">
    <property type="entry name" value="DExx_box_DNA_helicase_dom_sf"/>
</dbReference>
<dbReference type="GO" id="GO:0016787">
    <property type="term" value="F:hydrolase activity"/>
    <property type="evidence" value="ECO:0007669"/>
    <property type="project" value="UniProtKB-UniRule"/>
</dbReference>
<protein>
    <submittedName>
        <fullName evidence="8">AAA domain containing protein</fullName>
    </submittedName>
</protein>
<proteinExistence type="predicted"/>
<dbReference type="Gene3D" id="3.40.50.300">
    <property type="entry name" value="P-loop containing nucleotide triphosphate hydrolases"/>
    <property type="match status" value="2"/>
</dbReference>
<evidence type="ECO:0000256" key="3">
    <source>
        <dbReference type="ARBA" id="ARBA00022806"/>
    </source>
</evidence>
<evidence type="ECO:0000259" key="7">
    <source>
        <dbReference type="PROSITE" id="PS51198"/>
    </source>
</evidence>
<keyword evidence="4 6" id="KW-0067">ATP-binding</keyword>
<keyword evidence="3 6" id="KW-0347">Helicase</keyword>
<dbReference type="EMBL" id="LR797147">
    <property type="protein sequence ID" value="CAB4190041.1"/>
    <property type="molecule type" value="Genomic_DNA"/>
</dbReference>
<dbReference type="PANTHER" id="PTHR11070:SF2">
    <property type="entry name" value="ATP-DEPENDENT DNA HELICASE SRS2"/>
    <property type="match status" value="1"/>
</dbReference>
<feature type="binding site" evidence="6">
    <location>
        <begin position="8"/>
        <end position="15"/>
    </location>
    <ligand>
        <name>ATP</name>
        <dbReference type="ChEBI" id="CHEBI:30616"/>
    </ligand>
</feature>
<keyword evidence="5" id="KW-0238">DNA-binding</keyword>
<gene>
    <name evidence="8" type="ORF">UFOVP1202_24</name>
</gene>
<accession>A0A6J5R945</accession>
<dbReference type="InterPro" id="IPR000212">
    <property type="entry name" value="DNA_helicase_UvrD/REP"/>
</dbReference>
<dbReference type="GO" id="GO:0043138">
    <property type="term" value="F:3'-5' DNA helicase activity"/>
    <property type="evidence" value="ECO:0007669"/>
    <property type="project" value="TreeGrafter"/>
</dbReference>
<dbReference type="Pfam" id="PF00580">
    <property type="entry name" value="UvrD-helicase"/>
    <property type="match status" value="1"/>
</dbReference>
<dbReference type="PANTHER" id="PTHR11070">
    <property type="entry name" value="UVRD / RECB / PCRA DNA HELICASE FAMILY MEMBER"/>
    <property type="match status" value="1"/>
</dbReference>
<dbReference type="PROSITE" id="PS51198">
    <property type="entry name" value="UVRD_HELICASE_ATP_BIND"/>
    <property type="match status" value="1"/>
</dbReference>
<dbReference type="GO" id="GO:0003677">
    <property type="term" value="F:DNA binding"/>
    <property type="evidence" value="ECO:0007669"/>
    <property type="project" value="UniProtKB-KW"/>
</dbReference>
<sequence>MTSKLIFGPPGCGKTHFLIEKIREALQKGVHPDRIGFSSFTNKSVDEAVLRVGREFGLTKKDFPFLRTLHSLCFRALGLTRNDVANGEDYAALGRILHLNFKEGRVFDPEEDWVMPGDVFDDAYLRIYDRARLRMVSLEQEFKETADYDLSFQALMQMVGTWESYKRVNGKLDFTDMLVRFIEIGETPKLELLIVDEAQDLTPLQWAVVRRLMETAKETYFAGDDDQAIHTWAGVDIKLFLNSSSDYKVLNQSFRIPKKVHALADSIVRRIHVRQPKFWMPTDREGSVSFHMDRHTVPMDQGSWTIMARTNFQVNELAKSLREDGVFFRRGNMRSISLPLSQGIDAWFRLLKGETLAKDEVKAMMKRLPKIGKKKALSSGAMAALDTGDPEGRYSLELLQRDYGLLIGGGGVEVFGLTEDEEIYIRSLLRGGVNLLEDPRIKISTVHAMKGGEDDNIMMLTDSTRNCALSSDQDSEHRVWYTGFTRTKENLHVVESYRKYRYQV</sequence>
<evidence type="ECO:0000256" key="4">
    <source>
        <dbReference type="ARBA" id="ARBA00022840"/>
    </source>
</evidence>
<dbReference type="SUPFAM" id="SSF52540">
    <property type="entry name" value="P-loop containing nucleoside triphosphate hydrolases"/>
    <property type="match status" value="1"/>
</dbReference>
<evidence type="ECO:0000256" key="5">
    <source>
        <dbReference type="ARBA" id="ARBA00023125"/>
    </source>
</evidence>
<dbReference type="GO" id="GO:0000725">
    <property type="term" value="P:recombinational repair"/>
    <property type="evidence" value="ECO:0007669"/>
    <property type="project" value="TreeGrafter"/>
</dbReference>
<organism evidence="8">
    <name type="scientific">uncultured Caudovirales phage</name>
    <dbReference type="NCBI Taxonomy" id="2100421"/>
    <lineage>
        <taxon>Viruses</taxon>
        <taxon>Duplodnaviria</taxon>
        <taxon>Heunggongvirae</taxon>
        <taxon>Uroviricota</taxon>
        <taxon>Caudoviricetes</taxon>
        <taxon>Peduoviridae</taxon>
        <taxon>Maltschvirus</taxon>
        <taxon>Maltschvirus maltsch</taxon>
    </lineage>
</organism>
<evidence type="ECO:0000256" key="2">
    <source>
        <dbReference type="ARBA" id="ARBA00022801"/>
    </source>
</evidence>
<feature type="domain" description="UvrD-like helicase ATP-binding" evidence="7">
    <location>
        <begin position="1"/>
        <end position="270"/>
    </location>
</feature>
<keyword evidence="1 6" id="KW-0547">Nucleotide-binding</keyword>
<name>A0A6J5R945_9CAUD</name>
<dbReference type="InterPro" id="IPR014016">
    <property type="entry name" value="UvrD-like_ATP-bd"/>
</dbReference>
<evidence type="ECO:0000313" key="8">
    <source>
        <dbReference type="EMBL" id="CAB4190041.1"/>
    </source>
</evidence>
<dbReference type="InterPro" id="IPR027417">
    <property type="entry name" value="P-loop_NTPase"/>
</dbReference>
<reference evidence="8" key="1">
    <citation type="submission" date="2020-05" db="EMBL/GenBank/DDBJ databases">
        <authorList>
            <person name="Chiriac C."/>
            <person name="Salcher M."/>
            <person name="Ghai R."/>
            <person name="Kavagutti S V."/>
        </authorList>
    </citation>
    <scope>NUCLEOTIDE SEQUENCE</scope>
</reference>
<dbReference type="Gene3D" id="1.10.10.160">
    <property type="match status" value="1"/>
</dbReference>
<evidence type="ECO:0000256" key="6">
    <source>
        <dbReference type="PROSITE-ProRule" id="PRU00560"/>
    </source>
</evidence>
<evidence type="ECO:0000256" key="1">
    <source>
        <dbReference type="ARBA" id="ARBA00022741"/>
    </source>
</evidence>
<keyword evidence="2 6" id="KW-0378">Hydrolase</keyword>
<dbReference type="GO" id="GO:0005524">
    <property type="term" value="F:ATP binding"/>
    <property type="evidence" value="ECO:0007669"/>
    <property type="project" value="UniProtKB-UniRule"/>
</dbReference>